<comment type="similarity">
    <text evidence="1">Belongs to the JARID1 histone demethylase family.</text>
</comment>
<dbReference type="PANTHER" id="PTHR23245">
    <property type="entry name" value="TRNA METHYLTRANSFERASE"/>
    <property type="match status" value="1"/>
</dbReference>
<dbReference type="Gene3D" id="3.40.50.150">
    <property type="entry name" value="Vaccinia Virus protein VP39"/>
    <property type="match status" value="1"/>
</dbReference>
<evidence type="ECO:0000256" key="1">
    <source>
        <dbReference type="ARBA" id="ARBA00006801"/>
    </source>
</evidence>
<organism evidence="5">
    <name type="scientific">Volvox carteri f. nagariensis</name>
    <dbReference type="NCBI Taxonomy" id="3068"/>
    <lineage>
        <taxon>Eukaryota</taxon>
        <taxon>Viridiplantae</taxon>
        <taxon>Chlorophyta</taxon>
        <taxon>core chlorophytes</taxon>
        <taxon>Chlorophyceae</taxon>
        <taxon>CS clade</taxon>
        <taxon>Chlamydomonadales</taxon>
        <taxon>Volvocaceae</taxon>
        <taxon>Volvox</taxon>
    </lineage>
</organism>
<dbReference type="PANTHER" id="PTHR23245:SF25">
    <property type="entry name" value="TRNA WYBUTOSINE-SYNTHESIZING PROTEIN 2 HOMOLOG"/>
    <property type="match status" value="1"/>
</dbReference>
<dbReference type="GO" id="GO:0031591">
    <property type="term" value="P:wybutosine biosynthetic process"/>
    <property type="evidence" value="ECO:0007669"/>
    <property type="project" value="TreeGrafter"/>
</dbReference>
<dbReference type="OrthoDB" id="263283at2759"/>
<dbReference type="eggNOG" id="KOG1227">
    <property type="taxonomic scope" value="Eukaryota"/>
</dbReference>
<dbReference type="GO" id="GO:0005737">
    <property type="term" value="C:cytoplasm"/>
    <property type="evidence" value="ECO:0007669"/>
    <property type="project" value="TreeGrafter"/>
</dbReference>
<sequence length="858" mass="89314">MPDGTTPYTTVAATVIKAGKKLPERCAASESKTRSERPRPRITGTADAGCDGGIGGCDGNESYSTAVRGWVVSVLSQEAKRVKDALKTAGLLDNRRRGGLETVASPATATATGDEDDAAQPPPQMQRRTVRRVLLPVTDDAAAVAAALSVAEGSGSGERTGGLGGGDGETAVSELAALMRRTEAQLLHTRCLPPATKAAVTPARRLSDAITELLRPATATTTTTAGVNSLPAALVSELLADLPSRWERLGDLALLPGSSLVHPGWLTAGGVTFQLDVTRCMFSSGNVTERTRMGWGRGLYGGPYGAPGGQPGWAVGETVVDLYCGIGYYTVPLLVVAGVAKPLPATAAVIASSAAVAAGRGDGCASNPSAAGGAAAGPVSSRCEVLRGDCRLTAPGGVADRVLLGLLPSSRGGWEVAVRALKPDAGGWLHLHHNVTDSEEAQWLYDTMDELRRLAAAAGRDWELRLHHVERVKWRCFIGVVRQGAGEMALQYAPHIRHIVMDIECRPVGHGSAAAATAASSTAAAGSDAAVSPMQSQEKRNGVPSLSSPPPPMPSGSVAPYPAATTNNGSIGSAVAASARQGDSSAAATSAPDVTAGPRWYEQPYDNLRRVRRIGSVLTREVFERDISPGRLPVILEGEWAGWGVRGTKRVLLWPPSCHDVLHASGSSSPVTRISRPDLSTYPRFADCPPPLVADLGPGDVLFLPSLWFHNVTATGTEMSVSVNVFWRHLPPECYHRKDLYGNRDLVQVSVHVSREPNGCLDFVHKNFAFRTMTLYELLSRIGGAPSLPNPAAASSSTTTATTATTTTAAAAASAITPGSSSGGNGGVFGPDLVPPGPAYGDGPEVLYLRSIGENPRK</sequence>
<accession>D8U100</accession>
<dbReference type="GO" id="GO:0030488">
    <property type="term" value="P:tRNA methylation"/>
    <property type="evidence" value="ECO:0007669"/>
    <property type="project" value="TreeGrafter"/>
</dbReference>
<reference evidence="4 5" key="1">
    <citation type="journal article" date="2010" name="Science">
        <title>Genomic analysis of organismal complexity in the multicellular green alga Volvox carteri.</title>
        <authorList>
            <person name="Prochnik S.E."/>
            <person name="Umen J."/>
            <person name="Nedelcu A.M."/>
            <person name="Hallmann A."/>
            <person name="Miller S.M."/>
            <person name="Nishii I."/>
            <person name="Ferris P."/>
            <person name="Kuo A."/>
            <person name="Mitros T."/>
            <person name="Fritz-Laylin L.K."/>
            <person name="Hellsten U."/>
            <person name="Chapman J."/>
            <person name="Simakov O."/>
            <person name="Rensing S.A."/>
            <person name="Terry A."/>
            <person name="Pangilinan J."/>
            <person name="Kapitonov V."/>
            <person name="Jurka J."/>
            <person name="Salamov A."/>
            <person name="Shapiro H."/>
            <person name="Schmutz J."/>
            <person name="Grimwood J."/>
            <person name="Lindquist E."/>
            <person name="Lucas S."/>
            <person name="Grigoriev I.V."/>
            <person name="Schmitt R."/>
            <person name="Kirk D."/>
            <person name="Rokhsar D.S."/>
        </authorList>
    </citation>
    <scope>NUCLEOTIDE SEQUENCE [LARGE SCALE GENOMIC DNA]</scope>
    <source>
        <strain evidence="5">f. Nagariensis / Eve</strain>
    </source>
</reference>
<evidence type="ECO:0000259" key="3">
    <source>
        <dbReference type="PROSITE" id="PS51184"/>
    </source>
</evidence>
<dbReference type="RefSeq" id="XP_002952404.1">
    <property type="nucleotide sequence ID" value="XM_002952358.1"/>
</dbReference>
<feature type="region of interest" description="Disordered" evidence="2">
    <location>
        <begin position="23"/>
        <end position="47"/>
    </location>
</feature>
<dbReference type="InterPro" id="IPR029063">
    <property type="entry name" value="SAM-dependent_MTases_sf"/>
</dbReference>
<dbReference type="eggNOG" id="KOG2132">
    <property type="taxonomic scope" value="Eukaryota"/>
</dbReference>
<protein>
    <recommendedName>
        <fullName evidence="3">JmjC domain-containing protein</fullName>
    </recommendedName>
</protein>
<evidence type="ECO:0000313" key="5">
    <source>
        <dbReference type="Proteomes" id="UP000001058"/>
    </source>
</evidence>
<dbReference type="Proteomes" id="UP000001058">
    <property type="component" value="Unassembled WGS sequence"/>
</dbReference>
<dbReference type="InParanoid" id="D8U100"/>
<dbReference type="AlphaFoldDB" id="D8U100"/>
<dbReference type="InterPro" id="IPR003347">
    <property type="entry name" value="JmjC_dom"/>
</dbReference>
<dbReference type="SUPFAM" id="SSF51197">
    <property type="entry name" value="Clavaminate synthase-like"/>
    <property type="match status" value="1"/>
</dbReference>
<name>D8U100_VOLCA</name>
<evidence type="ECO:0000313" key="4">
    <source>
        <dbReference type="EMBL" id="EFJ46547.1"/>
    </source>
</evidence>
<feature type="region of interest" description="Disordered" evidence="2">
    <location>
        <begin position="811"/>
        <end position="845"/>
    </location>
</feature>
<keyword evidence="5" id="KW-1185">Reference proteome</keyword>
<dbReference type="GeneID" id="9628580"/>
<feature type="domain" description="JmjC" evidence="3">
    <location>
        <begin position="408"/>
        <end position="744"/>
    </location>
</feature>
<dbReference type="KEGG" id="vcn:VOLCADRAFT_121064"/>
<dbReference type="STRING" id="3068.D8U100"/>
<evidence type="ECO:0000256" key="2">
    <source>
        <dbReference type="SAM" id="MobiDB-lite"/>
    </source>
</evidence>
<feature type="non-terminal residue" evidence="4">
    <location>
        <position position="858"/>
    </location>
</feature>
<dbReference type="Pfam" id="PF13621">
    <property type="entry name" value="Cupin_8"/>
    <property type="match status" value="1"/>
</dbReference>
<dbReference type="InterPro" id="IPR041667">
    <property type="entry name" value="Cupin_8"/>
</dbReference>
<dbReference type="Gene3D" id="2.60.120.650">
    <property type="entry name" value="Cupin"/>
    <property type="match status" value="1"/>
</dbReference>
<dbReference type="PROSITE" id="PS51184">
    <property type="entry name" value="JMJC"/>
    <property type="match status" value="1"/>
</dbReference>
<dbReference type="GO" id="GO:0008175">
    <property type="term" value="F:tRNA methyltransferase activity"/>
    <property type="evidence" value="ECO:0007669"/>
    <property type="project" value="TreeGrafter"/>
</dbReference>
<proteinExistence type="inferred from homology"/>
<feature type="region of interest" description="Disordered" evidence="2">
    <location>
        <begin position="97"/>
        <end position="125"/>
    </location>
</feature>
<dbReference type="SUPFAM" id="SSF53335">
    <property type="entry name" value="S-adenosyl-L-methionine-dependent methyltransferases"/>
    <property type="match status" value="1"/>
</dbReference>
<dbReference type="EMBL" id="GL378350">
    <property type="protein sequence ID" value="EFJ46547.1"/>
    <property type="molecule type" value="Genomic_DNA"/>
</dbReference>
<feature type="region of interest" description="Disordered" evidence="2">
    <location>
        <begin position="526"/>
        <end position="565"/>
    </location>
</feature>
<gene>
    <name evidence="4" type="ORF">VOLCADRAFT_121064</name>
</gene>